<evidence type="ECO:0000256" key="6">
    <source>
        <dbReference type="ARBA" id="ARBA00022989"/>
    </source>
</evidence>
<organism evidence="11 12">
    <name type="scientific">Candidatus Avibacteroides avistercoris</name>
    <dbReference type="NCBI Taxonomy" id="2840690"/>
    <lineage>
        <taxon>Bacteria</taxon>
        <taxon>Pseudomonadati</taxon>
        <taxon>Bacteroidota</taxon>
        <taxon>Bacteroidia</taxon>
        <taxon>Bacteroidales</taxon>
        <taxon>Bacteroidaceae</taxon>
        <taxon>Bacteroidaceae incertae sedis</taxon>
        <taxon>Candidatus Avibacteroides</taxon>
    </lineage>
</organism>
<dbReference type="InterPro" id="IPR048279">
    <property type="entry name" value="MdtK-like"/>
</dbReference>
<keyword evidence="4" id="KW-1003">Cell membrane</keyword>
<feature type="transmembrane region" description="Helical" evidence="10">
    <location>
        <begin position="260"/>
        <end position="281"/>
    </location>
</feature>
<evidence type="ECO:0000256" key="4">
    <source>
        <dbReference type="ARBA" id="ARBA00022475"/>
    </source>
</evidence>
<evidence type="ECO:0000256" key="2">
    <source>
        <dbReference type="ARBA" id="ARBA00022448"/>
    </source>
</evidence>
<dbReference type="NCBIfam" id="TIGR00797">
    <property type="entry name" value="matE"/>
    <property type="match status" value="1"/>
</dbReference>
<dbReference type="Proteomes" id="UP000787625">
    <property type="component" value="Unassembled WGS sequence"/>
</dbReference>
<keyword evidence="3" id="KW-0050">Antiport</keyword>
<feature type="transmembrane region" description="Helical" evidence="10">
    <location>
        <begin position="163"/>
        <end position="183"/>
    </location>
</feature>
<keyword evidence="6 10" id="KW-1133">Transmembrane helix</keyword>
<feature type="transmembrane region" description="Helical" evidence="10">
    <location>
        <begin position="391"/>
        <end position="410"/>
    </location>
</feature>
<evidence type="ECO:0000256" key="10">
    <source>
        <dbReference type="SAM" id="Phobius"/>
    </source>
</evidence>
<dbReference type="InterPro" id="IPR050222">
    <property type="entry name" value="MATE_MdtK"/>
</dbReference>
<proteinExistence type="predicted"/>
<sequence length="454" mass="50002">MPFFNFADYKQHYIQLIKIGLPIVLGQVGVIVLGFADTIMIGHHTTVELAAASLVNNIFNLAIIFGTGFAYGLTPLVGELFGRGDRDKIGALLKGSLLANTIVALIITAVMTVVYLNIDNMGQPDELMKYVKPYYIIILVSIFFVMIFNSFKQFADGITDTRTAMWLLIIGNVMNIAGNYVLIYGKFGCPELGLVGAGLSTLASRVAMVLLFVIIFVRSERYAVYRKGFTKASFDRVIFRRLNSLGWPVAFQMGMEGASFNLSAIMVGWLGSLALAAHQIAVTFSTLSYMVIYGMGAATSIRVSYFVGQSDYVSVRRSAFAGFHLSMVIIIMVSIVFALLRNDMGYWFTDNAEVAAITSGLVFIVMLYQFGDATQIVFANSLRGISDVKPMMFIAFFAYFVVSLPVGYFLGFVVDLGIYGIWLAYPIGLTTAGVLFFLRFNRKTSLTKVSRLSS</sequence>
<dbReference type="EMBL" id="DWUP01000037">
    <property type="protein sequence ID" value="HJD52482.1"/>
    <property type="molecule type" value="Genomic_DNA"/>
</dbReference>
<keyword evidence="5 10" id="KW-0812">Transmembrane</keyword>
<keyword evidence="8 10" id="KW-0472">Membrane</keyword>
<dbReference type="PANTHER" id="PTHR43298">
    <property type="entry name" value="MULTIDRUG RESISTANCE PROTEIN NORM-RELATED"/>
    <property type="match status" value="1"/>
</dbReference>
<feature type="transmembrane region" description="Helical" evidence="10">
    <location>
        <begin position="133"/>
        <end position="151"/>
    </location>
</feature>
<evidence type="ECO:0000256" key="9">
    <source>
        <dbReference type="ARBA" id="ARBA00031636"/>
    </source>
</evidence>
<feature type="transmembrane region" description="Helical" evidence="10">
    <location>
        <begin position="54"/>
        <end position="77"/>
    </location>
</feature>
<reference evidence="11" key="1">
    <citation type="journal article" date="2021" name="PeerJ">
        <title>Extensive microbial diversity within the chicken gut microbiome revealed by metagenomics and culture.</title>
        <authorList>
            <person name="Gilroy R."/>
            <person name="Ravi A."/>
            <person name="Getino M."/>
            <person name="Pursley I."/>
            <person name="Horton D.L."/>
            <person name="Alikhan N.F."/>
            <person name="Baker D."/>
            <person name="Gharbi K."/>
            <person name="Hall N."/>
            <person name="Watson M."/>
            <person name="Adriaenssens E.M."/>
            <person name="Foster-Nyarko E."/>
            <person name="Jarju S."/>
            <person name="Secka A."/>
            <person name="Antonio M."/>
            <person name="Oren A."/>
            <person name="Chaudhuri R.R."/>
            <person name="La Ragione R."/>
            <person name="Hildebrand F."/>
            <person name="Pallen M.J."/>
        </authorList>
    </citation>
    <scope>NUCLEOTIDE SEQUENCE</scope>
    <source>
        <strain evidence="11">MalCec1-1739</strain>
    </source>
</reference>
<accession>A0A9D2UHF2</accession>
<dbReference type="GO" id="GO:0006811">
    <property type="term" value="P:monoatomic ion transport"/>
    <property type="evidence" value="ECO:0007669"/>
    <property type="project" value="UniProtKB-KW"/>
</dbReference>
<keyword evidence="2" id="KW-0813">Transport</keyword>
<gene>
    <name evidence="11" type="ORF">IAA93_01975</name>
</gene>
<dbReference type="PANTHER" id="PTHR43298:SF2">
    <property type="entry name" value="FMN_FAD EXPORTER YEEO-RELATED"/>
    <property type="match status" value="1"/>
</dbReference>
<evidence type="ECO:0000256" key="7">
    <source>
        <dbReference type="ARBA" id="ARBA00023065"/>
    </source>
</evidence>
<dbReference type="AlphaFoldDB" id="A0A9D2UHF2"/>
<evidence type="ECO:0000256" key="5">
    <source>
        <dbReference type="ARBA" id="ARBA00022692"/>
    </source>
</evidence>
<feature type="transmembrane region" description="Helical" evidence="10">
    <location>
        <begin position="195"/>
        <end position="217"/>
    </location>
</feature>
<dbReference type="CDD" id="cd13131">
    <property type="entry name" value="MATE_NorM_like"/>
    <property type="match status" value="1"/>
</dbReference>
<dbReference type="InterPro" id="IPR002528">
    <property type="entry name" value="MATE_fam"/>
</dbReference>
<feature type="transmembrane region" description="Helical" evidence="10">
    <location>
        <begin position="21"/>
        <end position="42"/>
    </location>
</feature>
<dbReference type="PIRSF" id="PIRSF006603">
    <property type="entry name" value="DinF"/>
    <property type="match status" value="1"/>
</dbReference>
<dbReference type="GO" id="GO:0042910">
    <property type="term" value="F:xenobiotic transmembrane transporter activity"/>
    <property type="evidence" value="ECO:0007669"/>
    <property type="project" value="InterPro"/>
</dbReference>
<comment type="subcellular location">
    <subcellularLocation>
        <location evidence="1">Cell membrane</location>
        <topology evidence="1">Multi-pass membrane protein</topology>
    </subcellularLocation>
</comment>
<feature type="transmembrane region" description="Helical" evidence="10">
    <location>
        <begin position="287"/>
        <end position="307"/>
    </location>
</feature>
<evidence type="ECO:0000256" key="3">
    <source>
        <dbReference type="ARBA" id="ARBA00022449"/>
    </source>
</evidence>
<dbReference type="Pfam" id="PF01554">
    <property type="entry name" value="MatE"/>
    <property type="match status" value="2"/>
</dbReference>
<evidence type="ECO:0000313" key="12">
    <source>
        <dbReference type="Proteomes" id="UP000787625"/>
    </source>
</evidence>
<reference evidence="11" key="2">
    <citation type="submission" date="2021-04" db="EMBL/GenBank/DDBJ databases">
        <authorList>
            <person name="Gilroy R."/>
        </authorList>
    </citation>
    <scope>NUCLEOTIDE SEQUENCE</scope>
    <source>
        <strain evidence="11">MalCec1-1739</strain>
    </source>
</reference>
<name>A0A9D2UHF2_9BACT</name>
<comment type="caution">
    <text evidence="11">The sequence shown here is derived from an EMBL/GenBank/DDBJ whole genome shotgun (WGS) entry which is preliminary data.</text>
</comment>
<evidence type="ECO:0000313" key="11">
    <source>
        <dbReference type="EMBL" id="HJD52482.1"/>
    </source>
</evidence>
<protein>
    <recommendedName>
        <fullName evidence="9">Multidrug-efflux transporter</fullName>
    </recommendedName>
</protein>
<evidence type="ECO:0000256" key="8">
    <source>
        <dbReference type="ARBA" id="ARBA00023136"/>
    </source>
</evidence>
<keyword evidence="7" id="KW-0406">Ion transport</keyword>
<dbReference type="GO" id="GO:0005886">
    <property type="term" value="C:plasma membrane"/>
    <property type="evidence" value="ECO:0007669"/>
    <property type="project" value="UniProtKB-SubCell"/>
</dbReference>
<dbReference type="GO" id="GO:0015297">
    <property type="term" value="F:antiporter activity"/>
    <property type="evidence" value="ECO:0007669"/>
    <property type="project" value="UniProtKB-KW"/>
</dbReference>
<feature type="transmembrane region" description="Helical" evidence="10">
    <location>
        <begin position="416"/>
        <end position="438"/>
    </location>
</feature>
<feature type="transmembrane region" description="Helical" evidence="10">
    <location>
        <begin position="319"/>
        <end position="340"/>
    </location>
</feature>
<evidence type="ECO:0000256" key="1">
    <source>
        <dbReference type="ARBA" id="ARBA00004651"/>
    </source>
</evidence>
<feature type="transmembrane region" description="Helical" evidence="10">
    <location>
        <begin position="352"/>
        <end position="370"/>
    </location>
</feature>
<feature type="transmembrane region" description="Helical" evidence="10">
    <location>
        <begin position="97"/>
        <end position="118"/>
    </location>
</feature>